<dbReference type="EMBL" id="JACTVM010000001">
    <property type="protein sequence ID" value="MBC9225901.1"/>
    <property type="molecule type" value="Genomic_DNA"/>
</dbReference>
<dbReference type="InterPro" id="IPR004843">
    <property type="entry name" value="Calcineurin-like_PHP"/>
</dbReference>
<evidence type="ECO:0000313" key="2">
    <source>
        <dbReference type="EMBL" id="MBC9225901.1"/>
    </source>
</evidence>
<reference evidence="2" key="1">
    <citation type="submission" date="2020-09" db="EMBL/GenBank/DDBJ databases">
        <title>Novel species in genus Aeromicrobium.</title>
        <authorList>
            <person name="Zhang G."/>
        </authorList>
    </citation>
    <scope>NUCLEOTIDE SEQUENCE</scope>
    <source>
        <strain evidence="2">Zg-636</strain>
    </source>
</reference>
<dbReference type="AlphaFoldDB" id="A0A8I0ET09"/>
<evidence type="ECO:0000259" key="1">
    <source>
        <dbReference type="Pfam" id="PF00149"/>
    </source>
</evidence>
<evidence type="ECO:0000313" key="3">
    <source>
        <dbReference type="Proteomes" id="UP000620591"/>
    </source>
</evidence>
<dbReference type="PANTHER" id="PTHR12905">
    <property type="entry name" value="METALLOPHOSPHOESTERASE"/>
    <property type="match status" value="1"/>
</dbReference>
<proteinExistence type="predicted"/>
<dbReference type="InterPro" id="IPR029052">
    <property type="entry name" value="Metallo-depent_PP-like"/>
</dbReference>
<protein>
    <submittedName>
        <fullName evidence="2">Metallophosphoesterase</fullName>
    </submittedName>
</protein>
<dbReference type="Proteomes" id="UP000620591">
    <property type="component" value="Unassembled WGS sequence"/>
</dbReference>
<dbReference type="InterPro" id="IPR051693">
    <property type="entry name" value="UPF0046_metallophosphoest"/>
</dbReference>
<accession>A0A8I0ET09</accession>
<name>A0A8I0ET09_9ACTN</name>
<comment type="caution">
    <text evidence="2">The sequence shown here is derived from an EMBL/GenBank/DDBJ whole genome shotgun (WGS) entry which is preliminary data.</text>
</comment>
<dbReference type="PANTHER" id="PTHR12905:SF0">
    <property type="entry name" value="CALCINEURIN-LIKE PHOSPHOESTERASE DOMAIN-CONTAINING PROTEIN"/>
    <property type="match status" value="1"/>
</dbReference>
<dbReference type="SUPFAM" id="SSF56300">
    <property type="entry name" value="Metallo-dependent phosphatases"/>
    <property type="match status" value="1"/>
</dbReference>
<organism evidence="2 3">
    <name type="scientific">Aeromicrobium senzhongii</name>
    <dbReference type="NCBI Taxonomy" id="2663859"/>
    <lineage>
        <taxon>Bacteria</taxon>
        <taxon>Bacillati</taxon>
        <taxon>Actinomycetota</taxon>
        <taxon>Actinomycetes</taxon>
        <taxon>Propionibacteriales</taxon>
        <taxon>Nocardioidaceae</taxon>
        <taxon>Aeromicrobium</taxon>
    </lineage>
</organism>
<gene>
    <name evidence="2" type="ORF">IBG24_06205</name>
</gene>
<dbReference type="Gene3D" id="3.60.21.10">
    <property type="match status" value="1"/>
</dbReference>
<feature type="domain" description="Calcineurin-like phosphoesterase" evidence="1">
    <location>
        <begin position="31"/>
        <end position="198"/>
    </location>
</feature>
<dbReference type="Pfam" id="PF00149">
    <property type="entry name" value="Metallophos"/>
    <property type="match status" value="1"/>
</dbReference>
<dbReference type="GO" id="GO:0016787">
    <property type="term" value="F:hydrolase activity"/>
    <property type="evidence" value="ECO:0007669"/>
    <property type="project" value="InterPro"/>
</dbReference>
<sequence length="234" mass="25511">MGHPPARYGGCMARVLVVADEISPVIHDAGVRRMRPDVVLGAGDLPWDYLEFLSSMLDVPVVFVPGNHDPEVDAPLSGFRGWLTGNGLPREDPRPLGGTNADESIIDVAGLRIAGLGGSIRYNDGPNQYTQEEFTKRARRLLRVAAKRGGGVDVLLTHAPPRGLGDGDDPPHHGFEALHEVIETLKPTWHLHGHIHPYGQPQPDRTLGSTTIRNVVPYRLMEIEPHLQSVEGHG</sequence>